<dbReference type="InterPro" id="IPR027417">
    <property type="entry name" value="P-loop_NTPase"/>
</dbReference>
<comment type="caution">
    <text evidence="6">The sequence shown here is derived from an EMBL/GenBank/DDBJ whole genome shotgun (WGS) entry which is preliminary data.</text>
</comment>
<feature type="transmembrane region" description="Helical" evidence="4">
    <location>
        <begin position="78"/>
        <end position="97"/>
    </location>
</feature>
<feature type="compositionally biased region" description="Basic and acidic residues" evidence="3">
    <location>
        <begin position="202"/>
        <end position="211"/>
    </location>
</feature>
<proteinExistence type="predicted"/>
<accession>A0ABQ7THV4</accession>
<keyword evidence="4" id="KW-0472">Membrane</keyword>
<dbReference type="PANTHER" id="PTHR19229:SF274">
    <property type="entry name" value="ABC-TYPE ORGANIC ANION TRANSPORTER ABCA8"/>
    <property type="match status" value="1"/>
</dbReference>
<feature type="region of interest" description="Disordered" evidence="3">
    <location>
        <begin position="189"/>
        <end position="211"/>
    </location>
</feature>
<dbReference type="CDD" id="cd03263">
    <property type="entry name" value="ABC_subfamily_A"/>
    <property type="match status" value="1"/>
</dbReference>
<feature type="transmembrane region" description="Helical" evidence="4">
    <location>
        <begin position="52"/>
        <end position="72"/>
    </location>
</feature>
<feature type="domain" description="ABC transporter" evidence="5">
    <location>
        <begin position="229"/>
        <end position="493"/>
    </location>
</feature>
<keyword evidence="4" id="KW-1133">Transmembrane helix</keyword>
<dbReference type="Gene3D" id="3.40.50.300">
    <property type="entry name" value="P-loop containing nucleotide triphosphate hydrolases"/>
    <property type="match status" value="1"/>
</dbReference>
<evidence type="ECO:0000313" key="7">
    <source>
        <dbReference type="Proteomes" id="UP000826234"/>
    </source>
</evidence>
<feature type="compositionally biased region" description="Polar residues" evidence="3">
    <location>
        <begin position="189"/>
        <end position="198"/>
    </location>
</feature>
<keyword evidence="7" id="KW-1185">Reference proteome</keyword>
<name>A0ABQ7THV4_PHRPL</name>
<evidence type="ECO:0000259" key="5">
    <source>
        <dbReference type="PROSITE" id="PS50893"/>
    </source>
</evidence>
<dbReference type="PANTHER" id="PTHR19229">
    <property type="entry name" value="ATP-BINDING CASSETTE TRANSPORTER SUBFAMILY A ABCA"/>
    <property type="match status" value="1"/>
</dbReference>
<dbReference type="SUPFAM" id="SSF52540">
    <property type="entry name" value="P-loop containing nucleoside triphosphate hydrolases"/>
    <property type="match status" value="1"/>
</dbReference>
<evidence type="ECO:0000256" key="3">
    <source>
        <dbReference type="SAM" id="MobiDB-lite"/>
    </source>
</evidence>
<feature type="transmembrane region" description="Helical" evidence="4">
    <location>
        <begin position="147"/>
        <end position="170"/>
    </location>
</feature>
<dbReference type="InterPro" id="IPR003593">
    <property type="entry name" value="AAA+_ATPase"/>
</dbReference>
<evidence type="ECO:0000256" key="4">
    <source>
        <dbReference type="SAM" id="Phobius"/>
    </source>
</evidence>
<organism evidence="6 7">
    <name type="scientific">Phrynosoma platyrhinos</name>
    <name type="common">Desert horned lizard</name>
    <dbReference type="NCBI Taxonomy" id="52577"/>
    <lineage>
        <taxon>Eukaryota</taxon>
        <taxon>Metazoa</taxon>
        <taxon>Chordata</taxon>
        <taxon>Craniata</taxon>
        <taxon>Vertebrata</taxon>
        <taxon>Euteleostomi</taxon>
        <taxon>Lepidosauria</taxon>
        <taxon>Squamata</taxon>
        <taxon>Bifurcata</taxon>
        <taxon>Unidentata</taxon>
        <taxon>Episquamata</taxon>
        <taxon>Toxicofera</taxon>
        <taxon>Iguania</taxon>
        <taxon>Phrynosomatidae</taxon>
        <taxon>Phrynosomatinae</taxon>
        <taxon>Phrynosoma</taxon>
    </lineage>
</organism>
<keyword evidence="1" id="KW-0547">Nucleotide-binding</keyword>
<dbReference type="InterPro" id="IPR003439">
    <property type="entry name" value="ABC_transporter-like_ATP-bd"/>
</dbReference>
<evidence type="ECO:0000256" key="1">
    <source>
        <dbReference type="ARBA" id="ARBA00022741"/>
    </source>
</evidence>
<keyword evidence="4" id="KW-0812">Transmembrane</keyword>
<sequence length="553" mass="62645">MKSEEQLEKRNKKNLVLIQLKERYKTDKRNRGFANEKTEIDKILLDKEKVSFLFGYSISFILFLYVIAFIFRKKSHPSSFWSFILILVTLIIIIIRLATHMDLRINLDYVLSFLVPMYPAITFLDIFTSIQLFPEEVEDRTSNYKNLIWMASFVSYLNSVILMLLLCCLVTKYGKPVMRRDPVFRISPQKKSIQQNPEEPSENDRDVEDERARVQSALASANQEEKPVVIVHNLRKEYKSRKICSCLKKNKTGGKVATRTVSFCVKKGEVLGLLGPNGAGKSTTITVITGDTNPTAGQVLIKGAGAATMEENTGGFLGYCPQENALWSNLTVKEHLEIYAAVKGIKKDAAAAAIDRCRAEHISSSINQKLYFSFRIAQALELQEHFKKTVKTLPAGLVRKLCFALSILGSPTVILFDEPTTGMDPKGKRQVWKAIHSVLKDKDQGAILTTHHMEEAEAVCDRVAIMVSGQLRCLGSIQYLKSKFGKNYLLQIKVKGVEEGELLNTQILQIFPHAARQERAKVFLEVCKEQERDNVDTVLDTTFEWKHLQEADL</sequence>
<reference evidence="6 7" key="1">
    <citation type="journal article" date="2022" name="Gigascience">
        <title>A chromosome-level genome assembly and annotation of the desert horned lizard, Phrynosoma platyrhinos, provides insight into chromosomal rearrangements among reptiles.</title>
        <authorList>
            <person name="Koochekian N."/>
            <person name="Ascanio A."/>
            <person name="Farleigh K."/>
            <person name="Card D.C."/>
            <person name="Schield D.R."/>
            <person name="Castoe T.A."/>
            <person name="Jezkova T."/>
        </authorList>
    </citation>
    <scope>NUCLEOTIDE SEQUENCE [LARGE SCALE GENOMIC DNA]</scope>
    <source>
        <strain evidence="6">NK-2021</strain>
    </source>
</reference>
<feature type="transmembrane region" description="Helical" evidence="4">
    <location>
        <begin position="109"/>
        <end position="127"/>
    </location>
</feature>
<dbReference type="SMART" id="SM00382">
    <property type="entry name" value="AAA"/>
    <property type="match status" value="1"/>
</dbReference>
<gene>
    <name evidence="6" type="ORF">JD844_011310</name>
</gene>
<evidence type="ECO:0000313" key="6">
    <source>
        <dbReference type="EMBL" id="KAH0629326.1"/>
    </source>
</evidence>
<dbReference type="PROSITE" id="PS50893">
    <property type="entry name" value="ABC_TRANSPORTER_2"/>
    <property type="match status" value="1"/>
</dbReference>
<dbReference type="InterPro" id="IPR026082">
    <property type="entry name" value="ABCA"/>
</dbReference>
<protein>
    <recommendedName>
        <fullName evidence="5">ABC transporter domain-containing protein</fullName>
    </recommendedName>
</protein>
<keyword evidence="2" id="KW-0067">ATP-binding</keyword>
<dbReference type="Pfam" id="PF00005">
    <property type="entry name" value="ABC_tran"/>
    <property type="match status" value="1"/>
</dbReference>
<evidence type="ECO:0000256" key="2">
    <source>
        <dbReference type="ARBA" id="ARBA00022840"/>
    </source>
</evidence>
<dbReference type="Proteomes" id="UP000826234">
    <property type="component" value="Unassembled WGS sequence"/>
</dbReference>
<dbReference type="EMBL" id="JAIPUX010000439">
    <property type="protein sequence ID" value="KAH0629326.1"/>
    <property type="molecule type" value="Genomic_DNA"/>
</dbReference>